<dbReference type="STRING" id="1210089.GCA_001613165_07696"/>
<organism evidence="3 4">
    <name type="scientific">Nocardia mexicana</name>
    <dbReference type="NCBI Taxonomy" id="279262"/>
    <lineage>
        <taxon>Bacteria</taxon>
        <taxon>Bacillati</taxon>
        <taxon>Actinomycetota</taxon>
        <taxon>Actinomycetes</taxon>
        <taxon>Mycobacteriales</taxon>
        <taxon>Nocardiaceae</taxon>
        <taxon>Nocardia</taxon>
    </lineage>
</organism>
<keyword evidence="2" id="KW-0456">Lyase</keyword>
<dbReference type="InterPro" id="IPR002762">
    <property type="entry name" value="CbiX-like"/>
</dbReference>
<accession>A0A370HBA8</accession>
<proteinExistence type="predicted"/>
<name>A0A370HBA8_9NOCA</name>
<evidence type="ECO:0000256" key="1">
    <source>
        <dbReference type="ARBA" id="ARBA00022723"/>
    </source>
</evidence>
<gene>
    <name evidence="3" type="ORF">DFR68_102347</name>
</gene>
<keyword evidence="4" id="KW-1185">Reference proteome</keyword>
<protein>
    <submittedName>
        <fullName evidence="3">Sirohydrochlorin ferrochelatase</fullName>
    </submittedName>
</protein>
<dbReference type="Gene3D" id="3.40.50.1400">
    <property type="match status" value="2"/>
</dbReference>
<evidence type="ECO:0000256" key="2">
    <source>
        <dbReference type="ARBA" id="ARBA00023239"/>
    </source>
</evidence>
<dbReference type="InterPro" id="IPR050963">
    <property type="entry name" value="Sirohydro_Cobaltochel/CbiX"/>
</dbReference>
<sequence>MSAVVADLASRRPDVDVRLAFLDLNTPSVEQVVDAVAAQGHTESVVVPLLLGSAFHARVDLPGMLAAARARHPGLRLTQADVLGADLRLVAALRERLLAAGADPHDGRTGIAVAAVGSSSARANLRTERIGALLTAGTAWQSSVCFATTEPSLPQAVSRLHRHGCDRVLVAPWFLAPGLLTDRLHHATPDLVHAQTIGAHPLLTEVALDRYLGAATPILALSA</sequence>
<dbReference type="Proteomes" id="UP000255355">
    <property type="component" value="Unassembled WGS sequence"/>
</dbReference>
<dbReference type="EMBL" id="QQAZ01000002">
    <property type="protein sequence ID" value="RDI54223.1"/>
    <property type="molecule type" value="Genomic_DNA"/>
</dbReference>
<dbReference type="GO" id="GO:0016829">
    <property type="term" value="F:lyase activity"/>
    <property type="evidence" value="ECO:0007669"/>
    <property type="project" value="UniProtKB-KW"/>
</dbReference>
<dbReference type="PANTHER" id="PTHR33542">
    <property type="entry name" value="SIROHYDROCHLORIN FERROCHELATASE, CHLOROPLASTIC"/>
    <property type="match status" value="1"/>
</dbReference>
<dbReference type="CDD" id="cd03416">
    <property type="entry name" value="CbiX_SirB_N"/>
    <property type="match status" value="1"/>
</dbReference>
<comment type="caution">
    <text evidence="3">The sequence shown here is derived from an EMBL/GenBank/DDBJ whole genome shotgun (WGS) entry which is preliminary data.</text>
</comment>
<dbReference type="PANTHER" id="PTHR33542:SF5">
    <property type="entry name" value="FERROCHELATASE CHE1"/>
    <property type="match status" value="1"/>
</dbReference>
<evidence type="ECO:0000313" key="4">
    <source>
        <dbReference type="Proteomes" id="UP000255355"/>
    </source>
</evidence>
<dbReference type="GO" id="GO:0046872">
    <property type="term" value="F:metal ion binding"/>
    <property type="evidence" value="ECO:0007669"/>
    <property type="project" value="UniProtKB-KW"/>
</dbReference>
<dbReference type="SUPFAM" id="SSF53800">
    <property type="entry name" value="Chelatase"/>
    <property type="match status" value="1"/>
</dbReference>
<evidence type="ECO:0000313" key="3">
    <source>
        <dbReference type="EMBL" id="RDI54223.1"/>
    </source>
</evidence>
<keyword evidence="1" id="KW-0479">Metal-binding</keyword>
<dbReference type="Pfam" id="PF01903">
    <property type="entry name" value="CbiX"/>
    <property type="match status" value="2"/>
</dbReference>
<dbReference type="AlphaFoldDB" id="A0A370HBA8"/>
<reference evidence="3 4" key="1">
    <citation type="submission" date="2018-07" db="EMBL/GenBank/DDBJ databases">
        <title>Genomic Encyclopedia of Type Strains, Phase IV (KMG-IV): sequencing the most valuable type-strain genomes for metagenomic binning, comparative biology and taxonomic classification.</title>
        <authorList>
            <person name="Goeker M."/>
        </authorList>
    </citation>
    <scope>NUCLEOTIDE SEQUENCE [LARGE SCALE GENOMIC DNA]</scope>
    <source>
        <strain evidence="3 4">DSM 44952</strain>
    </source>
</reference>